<reference evidence="8" key="1">
    <citation type="submission" date="2014-04" db="EMBL/GenBank/DDBJ databases">
        <authorList>
            <person name="Harrison E."/>
        </authorList>
    </citation>
    <scope>NUCLEOTIDE SEQUENCE</scope>
    <source>
        <strain evidence="8">313</strain>
    </source>
</reference>
<feature type="transmembrane region" description="Helical" evidence="7">
    <location>
        <begin position="175"/>
        <end position="193"/>
    </location>
</feature>
<feature type="transmembrane region" description="Helical" evidence="7">
    <location>
        <begin position="414"/>
        <end position="433"/>
    </location>
</feature>
<dbReference type="AlphaFoldDB" id="A0A0N7KW71"/>
<feature type="transmembrane region" description="Helical" evidence="7">
    <location>
        <begin position="445"/>
        <end position="468"/>
    </location>
</feature>
<evidence type="ECO:0000256" key="7">
    <source>
        <dbReference type="SAM" id="Phobius"/>
    </source>
</evidence>
<evidence type="ECO:0000256" key="6">
    <source>
        <dbReference type="ARBA" id="ARBA00049738"/>
    </source>
</evidence>
<protein>
    <recommendedName>
        <fullName evidence="6">Putative O-antigen transporter</fullName>
    </recommendedName>
</protein>
<feature type="transmembrane region" description="Helical" evidence="7">
    <location>
        <begin position="294"/>
        <end position="313"/>
    </location>
</feature>
<reference evidence="8" key="2">
    <citation type="journal article" date="2015" name="Sci. Rep.">
        <title>Genetic analysis of capsular polysaccharide synthesis gene clusters in 79 capsular types of Klebsiella spp.</title>
        <authorList>
            <person name="Pan Y.J."/>
            <person name="Lin T.L."/>
            <person name="Chen C.T."/>
            <person name="Chen Y.Y."/>
            <person name="Hsieh P.F."/>
            <person name="Hsu C.R."/>
            <person name="Wu M.C."/>
            <person name="Wang J.T."/>
        </authorList>
    </citation>
    <scope>NUCLEOTIDE SEQUENCE</scope>
    <source>
        <strain evidence="8">313</strain>
    </source>
</reference>
<evidence type="ECO:0000256" key="3">
    <source>
        <dbReference type="ARBA" id="ARBA00022692"/>
    </source>
</evidence>
<keyword evidence="4 7" id="KW-1133">Transmembrane helix</keyword>
<gene>
    <name evidence="8" type="primary">wzx</name>
</gene>
<feature type="transmembrane region" description="Helical" evidence="7">
    <location>
        <begin position="325"/>
        <end position="346"/>
    </location>
</feature>
<proteinExistence type="predicted"/>
<dbReference type="GO" id="GO:0005886">
    <property type="term" value="C:plasma membrane"/>
    <property type="evidence" value="ECO:0007669"/>
    <property type="project" value="UniProtKB-SubCell"/>
</dbReference>
<dbReference type="InterPro" id="IPR002797">
    <property type="entry name" value="Polysacc_synth"/>
</dbReference>
<sequence>MGKLNKYAKLLNNSLIFALGNLGSKVIVILLVPLYTFYLTTQDYGLVDLVASSQALLMPFITITAEQALLRYIIGEKDKDIINSVFSTALFISIVMLVFFLFFCVLFYYFHVWSGKIIVYFYLLVFMAALQILFSTYLRAIGKSKNFALSGVIQVLSILFFNLIFLVYMKLGVDGYLISLICSYFVSNLYCFAYSRCLSIRFSEITRVSAKKIIAFSLPLIPNYSMWWVVNNSTRYVVLSYLGLSANGLFAVASKIPTCINVFVTVFQQAWQISAFEEFDSHDRSKYYSTVFRAYYQFLFIIASFLLVLNKIIFENFVSHEFMMAWKMVPLLILGVLYQTFSSFLGTIYTANYKTKDVFLTSFVGAGISIGANFIFIPMYGEVYAGLGASLGFFIMWLLRLIGTRKIVYTKIYYLEFILLNGMFLVQTFLLFLLNDISGEGQFFVQFLCFLMTMFLSKNFLSVLFLFFKNKILSKYINV</sequence>
<feature type="transmembrane region" description="Helical" evidence="7">
    <location>
        <begin position="383"/>
        <end position="402"/>
    </location>
</feature>
<feature type="transmembrane region" description="Helical" evidence="7">
    <location>
        <begin position="358"/>
        <end position="377"/>
    </location>
</feature>
<name>A0A0N7KW71_9ENTR</name>
<feature type="transmembrane region" description="Helical" evidence="7">
    <location>
        <begin position="213"/>
        <end position="230"/>
    </location>
</feature>
<keyword evidence="3 7" id="KW-0812">Transmembrane</keyword>
<evidence type="ECO:0000256" key="4">
    <source>
        <dbReference type="ARBA" id="ARBA00022989"/>
    </source>
</evidence>
<comment type="subcellular location">
    <subcellularLocation>
        <location evidence="1">Cell membrane</location>
        <topology evidence="1">Multi-pass membrane protein</topology>
    </subcellularLocation>
</comment>
<accession>A0A0N7KW71</accession>
<keyword evidence="5 7" id="KW-0472">Membrane</keyword>
<dbReference type="EMBL" id="AB924554">
    <property type="protein sequence ID" value="BAT23305.1"/>
    <property type="molecule type" value="Genomic_DNA"/>
</dbReference>
<keyword evidence="2" id="KW-1003">Cell membrane</keyword>
<evidence type="ECO:0000256" key="2">
    <source>
        <dbReference type="ARBA" id="ARBA00022475"/>
    </source>
</evidence>
<feature type="transmembrane region" description="Helical" evidence="7">
    <location>
        <begin position="12"/>
        <end position="35"/>
    </location>
</feature>
<feature type="transmembrane region" description="Helical" evidence="7">
    <location>
        <begin position="86"/>
        <end position="111"/>
    </location>
</feature>
<evidence type="ECO:0000313" key="8">
    <source>
        <dbReference type="EMBL" id="BAT23305.1"/>
    </source>
</evidence>
<dbReference type="Pfam" id="PF01943">
    <property type="entry name" value="Polysacc_synt"/>
    <property type="match status" value="1"/>
</dbReference>
<feature type="transmembrane region" description="Helical" evidence="7">
    <location>
        <begin position="117"/>
        <end position="135"/>
    </location>
</feature>
<evidence type="ECO:0000256" key="1">
    <source>
        <dbReference type="ARBA" id="ARBA00004651"/>
    </source>
</evidence>
<feature type="transmembrane region" description="Helical" evidence="7">
    <location>
        <begin position="55"/>
        <end position="74"/>
    </location>
</feature>
<feature type="transmembrane region" description="Helical" evidence="7">
    <location>
        <begin position="147"/>
        <end position="169"/>
    </location>
</feature>
<dbReference type="PANTHER" id="PTHR30250">
    <property type="entry name" value="PST FAMILY PREDICTED COLANIC ACID TRANSPORTER"/>
    <property type="match status" value="1"/>
</dbReference>
<organism evidence="8">
    <name type="scientific">Klebsiella sp. 313</name>
    <dbReference type="NCBI Taxonomy" id="1497797"/>
    <lineage>
        <taxon>Bacteria</taxon>
        <taxon>Pseudomonadati</taxon>
        <taxon>Pseudomonadota</taxon>
        <taxon>Gammaproteobacteria</taxon>
        <taxon>Enterobacterales</taxon>
        <taxon>Enterobacteriaceae</taxon>
        <taxon>Klebsiella/Raoultella group</taxon>
        <taxon>Klebsiella</taxon>
    </lineage>
</organism>
<dbReference type="PANTHER" id="PTHR30250:SF11">
    <property type="entry name" value="O-ANTIGEN TRANSPORTER-RELATED"/>
    <property type="match status" value="1"/>
</dbReference>
<dbReference type="InterPro" id="IPR050833">
    <property type="entry name" value="Poly_Biosynth_Transport"/>
</dbReference>
<evidence type="ECO:0000256" key="5">
    <source>
        <dbReference type="ARBA" id="ARBA00023136"/>
    </source>
</evidence>